<accession>A0A6J4KNB5</accession>
<dbReference type="EMBL" id="CADCTZ010000110">
    <property type="protein sequence ID" value="CAA9310701.1"/>
    <property type="molecule type" value="Genomic_DNA"/>
</dbReference>
<gene>
    <name evidence="1" type="ORF">AVDCRST_MAG84-756</name>
</gene>
<evidence type="ECO:0000313" key="1">
    <source>
        <dbReference type="EMBL" id="CAA9310701.1"/>
    </source>
</evidence>
<organism evidence="1">
    <name type="scientific">uncultured Microcoleus sp</name>
    <dbReference type="NCBI Taxonomy" id="259945"/>
    <lineage>
        <taxon>Bacteria</taxon>
        <taxon>Bacillati</taxon>
        <taxon>Cyanobacteriota</taxon>
        <taxon>Cyanophyceae</taxon>
        <taxon>Oscillatoriophycideae</taxon>
        <taxon>Oscillatoriales</taxon>
        <taxon>Microcoleaceae</taxon>
        <taxon>Microcoleus</taxon>
        <taxon>environmental samples</taxon>
    </lineage>
</organism>
<proteinExistence type="predicted"/>
<protein>
    <submittedName>
        <fullName evidence="1">Uncharacterized protein</fullName>
    </submittedName>
</protein>
<reference evidence="1" key="1">
    <citation type="submission" date="2020-02" db="EMBL/GenBank/DDBJ databases">
        <authorList>
            <person name="Meier V. D."/>
        </authorList>
    </citation>
    <scope>NUCLEOTIDE SEQUENCE</scope>
    <source>
        <strain evidence="1">AVDCRST_MAG84</strain>
    </source>
</reference>
<dbReference type="AlphaFoldDB" id="A0A6J4KNB5"/>
<name>A0A6J4KNB5_9CYAN</name>
<sequence length="45" mass="4922">MLIPTVRSLPLCKPTGWVAVRVELSLRSNNVSLAKITANTTNIRS</sequence>